<organism evidence="2 3">
    <name type="scientific">Rhizobium alvei</name>
    <dbReference type="NCBI Taxonomy" id="1132659"/>
    <lineage>
        <taxon>Bacteria</taxon>
        <taxon>Pseudomonadati</taxon>
        <taxon>Pseudomonadota</taxon>
        <taxon>Alphaproteobacteria</taxon>
        <taxon>Hyphomicrobiales</taxon>
        <taxon>Rhizobiaceae</taxon>
        <taxon>Rhizobium/Agrobacterium group</taxon>
        <taxon>Rhizobium</taxon>
    </lineage>
</organism>
<feature type="transmembrane region" description="Helical" evidence="1">
    <location>
        <begin position="55"/>
        <end position="73"/>
    </location>
</feature>
<gene>
    <name evidence="2" type="ORF">Q4481_16400</name>
</gene>
<keyword evidence="1" id="KW-0472">Membrane</keyword>
<sequence>MSKQSNTGFGIPARFTPIVFSFYMALLMSLFMCFVIVAINSGLSGDYLARVLHTWQIAMPTAFFVVLTVRPLVMKLVALTVRRPT</sequence>
<feature type="transmembrane region" description="Helical" evidence="1">
    <location>
        <begin position="20"/>
        <end position="43"/>
    </location>
</feature>
<evidence type="ECO:0000256" key="1">
    <source>
        <dbReference type="SAM" id="Phobius"/>
    </source>
</evidence>
<keyword evidence="1" id="KW-1133">Transmembrane helix</keyword>
<protein>
    <submittedName>
        <fullName evidence="2">DUF2798 domain-containing protein</fullName>
    </submittedName>
</protein>
<dbReference type="RefSeq" id="WP_304377481.1">
    <property type="nucleotide sequence ID" value="NZ_JAUOZU010000012.1"/>
</dbReference>
<dbReference type="EMBL" id="JAUOZU010000012">
    <property type="protein sequence ID" value="MDO6965547.1"/>
    <property type="molecule type" value="Genomic_DNA"/>
</dbReference>
<name>A0ABT8YPB6_9HYPH</name>
<reference evidence="2" key="1">
    <citation type="journal article" date="2015" name="Int. J. Syst. Evol. Microbiol.">
        <title>Rhizobium alvei sp. nov., isolated from a freshwater river.</title>
        <authorList>
            <person name="Sheu S.Y."/>
            <person name="Huang H.W."/>
            <person name="Young C.C."/>
            <person name="Chen W.M."/>
        </authorList>
    </citation>
    <scope>NUCLEOTIDE SEQUENCE</scope>
    <source>
        <strain evidence="2">TNR-22</strain>
    </source>
</reference>
<evidence type="ECO:0000313" key="3">
    <source>
        <dbReference type="Proteomes" id="UP001174932"/>
    </source>
</evidence>
<keyword evidence="1" id="KW-0812">Transmembrane</keyword>
<accession>A0ABT8YPB6</accession>
<dbReference type="Proteomes" id="UP001174932">
    <property type="component" value="Unassembled WGS sequence"/>
</dbReference>
<comment type="caution">
    <text evidence="2">The sequence shown here is derived from an EMBL/GenBank/DDBJ whole genome shotgun (WGS) entry which is preliminary data.</text>
</comment>
<evidence type="ECO:0000313" key="2">
    <source>
        <dbReference type="EMBL" id="MDO6965547.1"/>
    </source>
</evidence>
<reference evidence="2" key="2">
    <citation type="submission" date="2023-07" db="EMBL/GenBank/DDBJ databases">
        <authorList>
            <person name="Shen H."/>
        </authorList>
    </citation>
    <scope>NUCLEOTIDE SEQUENCE</scope>
    <source>
        <strain evidence="2">TNR-22</strain>
    </source>
</reference>
<keyword evidence="3" id="KW-1185">Reference proteome</keyword>
<proteinExistence type="predicted"/>
<dbReference type="Pfam" id="PF11391">
    <property type="entry name" value="DUF2798"/>
    <property type="match status" value="1"/>
</dbReference>
<dbReference type="InterPro" id="IPR021529">
    <property type="entry name" value="DUF2798"/>
</dbReference>